<evidence type="ECO:0000313" key="2">
    <source>
        <dbReference type="EMBL" id="KAK2854224.1"/>
    </source>
</evidence>
<organism evidence="2 3">
    <name type="scientific">Channa striata</name>
    <name type="common">Snakehead murrel</name>
    <name type="synonym">Ophicephalus striatus</name>
    <dbReference type="NCBI Taxonomy" id="64152"/>
    <lineage>
        <taxon>Eukaryota</taxon>
        <taxon>Metazoa</taxon>
        <taxon>Chordata</taxon>
        <taxon>Craniata</taxon>
        <taxon>Vertebrata</taxon>
        <taxon>Euteleostomi</taxon>
        <taxon>Actinopterygii</taxon>
        <taxon>Neopterygii</taxon>
        <taxon>Teleostei</taxon>
        <taxon>Neoteleostei</taxon>
        <taxon>Acanthomorphata</taxon>
        <taxon>Anabantaria</taxon>
        <taxon>Anabantiformes</taxon>
        <taxon>Channoidei</taxon>
        <taxon>Channidae</taxon>
        <taxon>Channa</taxon>
    </lineage>
</organism>
<comment type="caution">
    <text evidence="2">The sequence shown here is derived from an EMBL/GenBank/DDBJ whole genome shotgun (WGS) entry which is preliminary data.</text>
</comment>
<dbReference type="EMBL" id="JAUPFM010000004">
    <property type="protein sequence ID" value="KAK2854224.1"/>
    <property type="molecule type" value="Genomic_DNA"/>
</dbReference>
<accession>A0AA88T160</accession>
<evidence type="ECO:0000313" key="3">
    <source>
        <dbReference type="Proteomes" id="UP001187415"/>
    </source>
</evidence>
<name>A0AA88T160_CHASR</name>
<gene>
    <name evidence="2" type="ORF">Q5P01_006885</name>
</gene>
<proteinExistence type="predicted"/>
<reference evidence="2" key="1">
    <citation type="submission" date="2023-07" db="EMBL/GenBank/DDBJ databases">
        <title>Chromosome-level Genome Assembly of Striped Snakehead (Channa striata).</title>
        <authorList>
            <person name="Liu H."/>
        </authorList>
    </citation>
    <scope>NUCLEOTIDE SEQUENCE</scope>
    <source>
        <strain evidence="2">Gz</strain>
        <tissue evidence="2">Muscle</tissue>
    </source>
</reference>
<evidence type="ECO:0000256" key="1">
    <source>
        <dbReference type="SAM" id="MobiDB-lite"/>
    </source>
</evidence>
<keyword evidence="3" id="KW-1185">Reference proteome</keyword>
<feature type="region of interest" description="Disordered" evidence="1">
    <location>
        <begin position="91"/>
        <end position="116"/>
    </location>
</feature>
<sequence>MSFLYISPYDAPGRLQGSVGLCVFFKGKAGENFRSDATILQLPARSRKTPLSAAGINPTTFRLLVSLHIQASPGRGGTLPWAGQINTLAGETGTEAAERPCGNDGREREDENDADEDLGSIAVATETGADVTLVAGRLAGALIVTVTEMQLDGTSSVAPR</sequence>
<protein>
    <submittedName>
        <fullName evidence="2">Uncharacterized protein</fullName>
    </submittedName>
</protein>
<dbReference type="Proteomes" id="UP001187415">
    <property type="component" value="Unassembled WGS sequence"/>
</dbReference>
<dbReference type="AlphaFoldDB" id="A0AA88T160"/>